<proteinExistence type="inferred from homology"/>
<keyword evidence="6" id="KW-1185">Reference proteome</keyword>
<comment type="similarity">
    <text evidence="1">Belongs to the AB hydrolase superfamily. AB hydrolase 4 family.</text>
</comment>
<evidence type="ECO:0000313" key="6">
    <source>
        <dbReference type="Proteomes" id="UP000271241"/>
    </source>
</evidence>
<dbReference type="AlphaFoldDB" id="A0A4P9XTQ8"/>
<dbReference type="PANTHER" id="PTHR10794:SF63">
    <property type="entry name" value="ALPHA_BETA HYDROLASE 1, ISOFORM A"/>
    <property type="match status" value="1"/>
</dbReference>
<keyword evidence="3 5" id="KW-0378">Hydrolase</keyword>
<organism evidence="5 6">
    <name type="scientific">Thamnocephalis sphaerospora</name>
    <dbReference type="NCBI Taxonomy" id="78915"/>
    <lineage>
        <taxon>Eukaryota</taxon>
        <taxon>Fungi</taxon>
        <taxon>Fungi incertae sedis</taxon>
        <taxon>Zoopagomycota</taxon>
        <taxon>Zoopagomycotina</taxon>
        <taxon>Zoopagomycetes</taxon>
        <taxon>Zoopagales</taxon>
        <taxon>Sigmoideomycetaceae</taxon>
        <taxon>Thamnocephalis</taxon>
    </lineage>
</organism>
<dbReference type="PROSITE" id="PS01133">
    <property type="entry name" value="UPF0017"/>
    <property type="match status" value="1"/>
</dbReference>
<dbReference type="GO" id="GO:0051792">
    <property type="term" value="P:medium-chain fatty acid biosynthetic process"/>
    <property type="evidence" value="ECO:0007669"/>
    <property type="project" value="TreeGrafter"/>
</dbReference>
<dbReference type="InterPro" id="IPR012020">
    <property type="entry name" value="ABHD4"/>
</dbReference>
<dbReference type="GO" id="GO:0051793">
    <property type="term" value="P:medium-chain fatty acid catabolic process"/>
    <property type="evidence" value="ECO:0007669"/>
    <property type="project" value="TreeGrafter"/>
</dbReference>
<feature type="non-terminal residue" evidence="5">
    <location>
        <position position="1"/>
    </location>
</feature>
<accession>A0A4P9XTQ8</accession>
<dbReference type="SUPFAM" id="SSF53474">
    <property type="entry name" value="alpha/beta-Hydrolases"/>
    <property type="match status" value="1"/>
</dbReference>
<feature type="active site" description="Charge relay system" evidence="4">
    <location>
        <position position="301"/>
    </location>
</feature>
<evidence type="ECO:0000256" key="3">
    <source>
        <dbReference type="ARBA" id="ARBA00022801"/>
    </source>
</evidence>
<evidence type="ECO:0000256" key="4">
    <source>
        <dbReference type="PIRSR" id="PIRSR005211-1"/>
    </source>
</evidence>
<dbReference type="PIRSF" id="PIRSF005211">
    <property type="entry name" value="Ab_hydro_YheT"/>
    <property type="match status" value="1"/>
</dbReference>
<name>A0A4P9XTQ8_9FUNG</name>
<keyword evidence="2" id="KW-0719">Serine esterase</keyword>
<evidence type="ECO:0000313" key="5">
    <source>
        <dbReference type="EMBL" id="RKP09574.1"/>
    </source>
</evidence>
<feature type="active site" description="Charge relay system" evidence="4">
    <location>
        <position position="330"/>
    </location>
</feature>
<protein>
    <submittedName>
        <fullName evidence="5">Alpha/Beta hydrolase protein</fullName>
    </submittedName>
</protein>
<dbReference type="InterPro" id="IPR029058">
    <property type="entry name" value="AB_hydrolase_fold"/>
</dbReference>
<dbReference type="OrthoDB" id="5954035at2759"/>
<dbReference type="PANTHER" id="PTHR10794">
    <property type="entry name" value="ABHYDROLASE DOMAIN-CONTAINING PROTEIN"/>
    <property type="match status" value="1"/>
</dbReference>
<dbReference type="EMBL" id="KZ992504">
    <property type="protein sequence ID" value="RKP09574.1"/>
    <property type="molecule type" value="Genomic_DNA"/>
</dbReference>
<dbReference type="Gene3D" id="3.40.50.1820">
    <property type="entry name" value="alpha/beta hydrolase"/>
    <property type="match status" value="1"/>
</dbReference>
<dbReference type="GO" id="GO:0047372">
    <property type="term" value="F:monoacylglycerol lipase activity"/>
    <property type="evidence" value="ECO:0007669"/>
    <property type="project" value="TreeGrafter"/>
</dbReference>
<sequence length="355" mass="39608">SSETTLKDYLKSRCPSLFGPRARFRSTWWLTSGHSQTAWSIYSELDKVHHIAYVRDLVALPDGGKIALDWTPAIPNARNASESTLIVLSGMTGGGHVGHIRDLLERLTMPCKDRPERVPVCRAVVVNFRGCAETRLYTPRLQSGAWTDDLRFAVSYVRSMCPGAKLGAVGFSIGANILVKYLGEEGEHCPLSFAMSVSNPFDLHIAALALERSWIRRNIHSPAMINSLKTIYLKHYDQLDQVPDLDSERILSAKSVREFDTHLTTIMGGYNTVGDYYRDASSSRWITRVHVPLLCLNAYDDPVTGVEGIPFDEAEFNPFVIMALTKCGGHVGWFEGSLRPRSWCNKPLAEFAEAM</sequence>
<reference evidence="6" key="1">
    <citation type="journal article" date="2018" name="Nat. Microbiol.">
        <title>Leveraging single-cell genomics to expand the fungal tree of life.</title>
        <authorList>
            <person name="Ahrendt S.R."/>
            <person name="Quandt C.A."/>
            <person name="Ciobanu D."/>
            <person name="Clum A."/>
            <person name="Salamov A."/>
            <person name="Andreopoulos B."/>
            <person name="Cheng J.F."/>
            <person name="Woyke T."/>
            <person name="Pelin A."/>
            <person name="Henrissat B."/>
            <person name="Reynolds N.K."/>
            <person name="Benny G.L."/>
            <person name="Smith M.E."/>
            <person name="James T.Y."/>
            <person name="Grigoriev I.V."/>
        </authorList>
    </citation>
    <scope>NUCLEOTIDE SEQUENCE [LARGE SCALE GENOMIC DNA]</scope>
    <source>
        <strain evidence="6">RSA 1356</strain>
    </source>
</reference>
<gene>
    <name evidence="5" type="ORF">THASP1DRAFT_2361</name>
</gene>
<feature type="active site" description="Charge relay system" evidence="4">
    <location>
        <position position="172"/>
    </location>
</feature>
<feature type="non-terminal residue" evidence="5">
    <location>
        <position position="355"/>
    </location>
</feature>
<dbReference type="InterPro" id="IPR050960">
    <property type="entry name" value="AB_hydrolase_4_sf"/>
</dbReference>
<dbReference type="InterPro" id="IPR000952">
    <property type="entry name" value="AB_hydrolase_4_CS"/>
</dbReference>
<dbReference type="GO" id="GO:0008126">
    <property type="term" value="F:acetylesterase activity"/>
    <property type="evidence" value="ECO:0007669"/>
    <property type="project" value="TreeGrafter"/>
</dbReference>
<dbReference type="STRING" id="78915.A0A4P9XTQ8"/>
<evidence type="ECO:0000256" key="1">
    <source>
        <dbReference type="ARBA" id="ARBA00010884"/>
    </source>
</evidence>
<evidence type="ECO:0000256" key="2">
    <source>
        <dbReference type="ARBA" id="ARBA00022487"/>
    </source>
</evidence>
<dbReference type="Proteomes" id="UP000271241">
    <property type="component" value="Unassembled WGS sequence"/>
</dbReference>